<dbReference type="SUPFAM" id="SSF51230">
    <property type="entry name" value="Single hybrid motif"/>
    <property type="match status" value="1"/>
</dbReference>
<dbReference type="SUPFAM" id="SSF111369">
    <property type="entry name" value="HlyD-like secretion proteins"/>
    <property type="match status" value="1"/>
</dbReference>
<evidence type="ECO:0000256" key="3">
    <source>
        <dbReference type="ARBA" id="ARBA00022989"/>
    </source>
</evidence>
<evidence type="ECO:0000256" key="6">
    <source>
        <dbReference type="SAM" id="Phobius"/>
    </source>
</evidence>
<reference evidence="7 8" key="1">
    <citation type="submission" date="2017-04" db="EMBL/GenBank/DDBJ databases">
        <authorList>
            <person name="Afonso C.L."/>
            <person name="Miller P.J."/>
            <person name="Scott M.A."/>
            <person name="Spackman E."/>
            <person name="Goraichik I."/>
            <person name="Dimitrov K.M."/>
            <person name="Suarez D.L."/>
            <person name="Swayne D.E."/>
        </authorList>
    </citation>
    <scope>NUCLEOTIDE SEQUENCE [LARGE SCALE GENOMIC DNA]</scope>
    <source>
        <strain evidence="7 8">CGMCC 1.10972</strain>
    </source>
</reference>
<dbReference type="AlphaFoldDB" id="A0A1W2D3S6"/>
<evidence type="ECO:0000313" key="8">
    <source>
        <dbReference type="Proteomes" id="UP000192656"/>
    </source>
</evidence>
<name>A0A1W2D3S6_9HYPH</name>
<dbReference type="Proteomes" id="UP000192656">
    <property type="component" value="Unassembled WGS sequence"/>
</dbReference>
<organism evidence="7 8">
    <name type="scientific">Fulvimarina manganoxydans</name>
    <dbReference type="NCBI Taxonomy" id="937218"/>
    <lineage>
        <taxon>Bacteria</taxon>
        <taxon>Pseudomonadati</taxon>
        <taxon>Pseudomonadota</taxon>
        <taxon>Alphaproteobacteria</taxon>
        <taxon>Hyphomicrobiales</taxon>
        <taxon>Aurantimonadaceae</taxon>
        <taxon>Fulvimarina</taxon>
    </lineage>
</organism>
<dbReference type="InterPro" id="IPR050739">
    <property type="entry name" value="MFP"/>
</dbReference>
<protein>
    <submittedName>
        <fullName evidence="7">NHLM bacteriocin system secretion protein</fullName>
    </submittedName>
</protein>
<dbReference type="Gene3D" id="2.40.50.100">
    <property type="match status" value="1"/>
</dbReference>
<evidence type="ECO:0000256" key="1">
    <source>
        <dbReference type="ARBA" id="ARBA00004167"/>
    </source>
</evidence>
<dbReference type="GO" id="GO:0016020">
    <property type="term" value="C:membrane"/>
    <property type="evidence" value="ECO:0007669"/>
    <property type="project" value="UniProtKB-SubCell"/>
</dbReference>
<dbReference type="PANTHER" id="PTHR30386">
    <property type="entry name" value="MEMBRANE FUSION SUBUNIT OF EMRAB-TOLC MULTIDRUG EFFLUX PUMP"/>
    <property type="match status" value="1"/>
</dbReference>
<evidence type="ECO:0000256" key="2">
    <source>
        <dbReference type="ARBA" id="ARBA00022692"/>
    </source>
</evidence>
<dbReference type="RefSeq" id="WP_084410696.1">
    <property type="nucleotide sequence ID" value="NZ_FWXR01000012.1"/>
</dbReference>
<evidence type="ECO:0000313" key="7">
    <source>
        <dbReference type="EMBL" id="SMC91846.1"/>
    </source>
</evidence>
<keyword evidence="4 6" id="KW-0472">Membrane</keyword>
<proteinExistence type="predicted"/>
<dbReference type="InterPro" id="IPR022275">
    <property type="entry name" value="NHPM_bacteriocin_SS_HylD"/>
</dbReference>
<dbReference type="EMBL" id="FWXR01000012">
    <property type="protein sequence ID" value="SMC91846.1"/>
    <property type="molecule type" value="Genomic_DNA"/>
</dbReference>
<feature type="coiled-coil region" evidence="5">
    <location>
        <begin position="109"/>
        <end position="136"/>
    </location>
</feature>
<dbReference type="InterPro" id="IPR011053">
    <property type="entry name" value="Single_hybrid_motif"/>
</dbReference>
<comment type="subcellular location">
    <subcellularLocation>
        <location evidence="1">Membrane</location>
        <topology evidence="1">Single-pass membrane protein</topology>
    </subcellularLocation>
</comment>
<evidence type="ECO:0000256" key="5">
    <source>
        <dbReference type="SAM" id="Coils"/>
    </source>
</evidence>
<gene>
    <name evidence="7" type="ORF">SAMN06297251_11285</name>
</gene>
<keyword evidence="8" id="KW-1185">Reference proteome</keyword>
<sequence>MSIFRQEALKRLSSPERLDEALVAAAPRHWIAYGAATAVVAAAVAWGFLGSVPTRISADGILLSHDSEIFSAAAEGNGQLMEFLVRVGSRVEKGQPVALLKQDVSEAQLVRAKDALAHAEGRLEELQRQRNKNIAHNEAFDAKRRKGIAEKLANGKHRADVLQERLVGMRGLLRRGYIEKIRVAEVENELAKVREQMSEFRYAGLDIDVAASRLREDWRKQVVAQQKEVEAARDKVEDLKQLVKLTHTVDAPVTGVVTEVSASLGDVVAAGTPVVRIAQTGSNEDALLFVSPREGKRIDEGYAVHVEPSVVKKEEVGTILATVESVSELPMSSSAIQAMLHNERLVQDFSRDGPPIVVRADLTRDPSTPSGFAWTGGTGPAFEVETGTLVAATITVREEAPVTLILPFLRAMLGGRP</sequence>
<accession>A0A1W2D3S6</accession>
<evidence type="ECO:0000256" key="4">
    <source>
        <dbReference type="ARBA" id="ARBA00023136"/>
    </source>
</evidence>
<dbReference type="STRING" id="937218.SAMN06297251_11285"/>
<keyword evidence="2 6" id="KW-0812">Transmembrane</keyword>
<feature type="coiled-coil region" evidence="5">
    <location>
        <begin position="183"/>
        <end position="242"/>
    </location>
</feature>
<keyword evidence="5" id="KW-0175">Coiled coil</keyword>
<keyword evidence="3 6" id="KW-1133">Transmembrane helix</keyword>
<feature type="transmembrane region" description="Helical" evidence="6">
    <location>
        <begin position="30"/>
        <end position="49"/>
    </location>
</feature>
<dbReference type="OrthoDB" id="8439633at2"/>
<dbReference type="PANTHER" id="PTHR30386:SF26">
    <property type="entry name" value="TRANSPORT PROTEIN COMB"/>
    <property type="match status" value="1"/>
</dbReference>
<dbReference type="NCBIfam" id="TIGR03794">
    <property type="entry name" value="NHLM_micro_HlyD"/>
    <property type="match status" value="1"/>
</dbReference>